<dbReference type="AlphaFoldDB" id="A0A4W5Q5Z4"/>
<dbReference type="Ensembl" id="ENSHHUT00000073761.1">
    <property type="protein sequence ID" value="ENSHHUP00000071387.1"/>
    <property type="gene ID" value="ENSHHUG00000041949.1"/>
</dbReference>
<dbReference type="GeneTree" id="ENSGT01000000214993"/>
<accession>A0A4W5Q5Z4</accession>
<dbReference type="STRING" id="62062.ENSHHUP00000071387"/>
<reference evidence="1" key="2">
    <citation type="submission" date="2025-08" db="UniProtKB">
        <authorList>
            <consortium name="Ensembl"/>
        </authorList>
    </citation>
    <scope>IDENTIFICATION</scope>
</reference>
<keyword evidence="2" id="KW-1185">Reference proteome</keyword>
<protein>
    <submittedName>
        <fullName evidence="1">Uncharacterized protein</fullName>
    </submittedName>
</protein>
<reference evidence="1" key="3">
    <citation type="submission" date="2025-09" db="UniProtKB">
        <authorList>
            <consortium name="Ensembl"/>
        </authorList>
    </citation>
    <scope>IDENTIFICATION</scope>
</reference>
<dbReference type="Proteomes" id="UP000314982">
    <property type="component" value="Unassembled WGS sequence"/>
</dbReference>
<sequence length="198" mass="22306">MGRVSVQFGLLVVWILGSWGWLSNKCILYDTTMNYLETPDSRYLHNSNLCAKCWDVSDLKLNLSIIPSNYQSLSLQIRRGSVMQSGGLSSELSIDKCMLSAMALDALGGIQFEFQLVFSPKFVDMSDLNRLVQLRCLTLMKVGLIVQPALGTRLESLNLIECRILTLEEELSRDLQSLSVITFHALEEFSMLDSFPEL</sequence>
<reference evidence="2" key="1">
    <citation type="submission" date="2018-06" db="EMBL/GenBank/DDBJ databases">
        <title>Genome assembly of Danube salmon.</title>
        <authorList>
            <person name="Macqueen D.J."/>
            <person name="Gundappa M.K."/>
        </authorList>
    </citation>
    <scope>NUCLEOTIDE SEQUENCE [LARGE SCALE GENOMIC DNA]</scope>
</reference>
<name>A0A4W5Q5Z4_9TELE</name>
<evidence type="ECO:0000313" key="1">
    <source>
        <dbReference type="Ensembl" id="ENSHHUP00000071387.1"/>
    </source>
</evidence>
<proteinExistence type="predicted"/>
<evidence type="ECO:0000313" key="2">
    <source>
        <dbReference type="Proteomes" id="UP000314982"/>
    </source>
</evidence>
<organism evidence="1 2">
    <name type="scientific">Hucho hucho</name>
    <name type="common">huchen</name>
    <dbReference type="NCBI Taxonomy" id="62062"/>
    <lineage>
        <taxon>Eukaryota</taxon>
        <taxon>Metazoa</taxon>
        <taxon>Chordata</taxon>
        <taxon>Craniata</taxon>
        <taxon>Vertebrata</taxon>
        <taxon>Euteleostomi</taxon>
        <taxon>Actinopterygii</taxon>
        <taxon>Neopterygii</taxon>
        <taxon>Teleostei</taxon>
        <taxon>Protacanthopterygii</taxon>
        <taxon>Salmoniformes</taxon>
        <taxon>Salmonidae</taxon>
        <taxon>Salmoninae</taxon>
        <taxon>Hucho</taxon>
    </lineage>
</organism>